<keyword evidence="18" id="KW-1185">Reference proteome</keyword>
<dbReference type="EMBL" id="JACIDX010000015">
    <property type="protein sequence ID" value="MBB3956688.1"/>
    <property type="molecule type" value="Genomic_DNA"/>
</dbReference>
<comment type="subcellular location">
    <subcellularLocation>
        <location evidence="1 12">Cell outer membrane</location>
        <topology evidence="1 12">Multi-pass membrane protein</topology>
    </subcellularLocation>
</comment>
<feature type="domain" description="TonB-dependent receptor-like beta-barrel" evidence="15">
    <location>
        <begin position="308"/>
        <end position="802"/>
    </location>
</feature>
<keyword evidence="17" id="KW-0675">Receptor</keyword>
<feature type="signal peptide" evidence="14">
    <location>
        <begin position="1"/>
        <end position="25"/>
    </location>
</feature>
<evidence type="ECO:0000256" key="2">
    <source>
        <dbReference type="ARBA" id="ARBA00022448"/>
    </source>
</evidence>
<keyword evidence="10 12" id="KW-0472">Membrane</keyword>
<evidence type="ECO:0000256" key="5">
    <source>
        <dbReference type="ARBA" id="ARBA00022692"/>
    </source>
</evidence>
<comment type="caution">
    <text evidence="17">The sequence shown here is derived from an EMBL/GenBank/DDBJ whole genome shotgun (WGS) entry which is preliminary data.</text>
</comment>
<gene>
    <name evidence="17" type="ORF">GGR38_003654</name>
</gene>
<keyword evidence="11 12" id="KW-0998">Cell outer membrane</keyword>
<dbReference type="InterPro" id="IPR039426">
    <property type="entry name" value="TonB-dep_rcpt-like"/>
</dbReference>
<evidence type="ECO:0000259" key="15">
    <source>
        <dbReference type="Pfam" id="PF00593"/>
    </source>
</evidence>
<organism evidence="17 18">
    <name type="scientific">Novosphingobium sediminicola</name>
    <dbReference type="NCBI Taxonomy" id="563162"/>
    <lineage>
        <taxon>Bacteria</taxon>
        <taxon>Pseudomonadati</taxon>
        <taxon>Pseudomonadota</taxon>
        <taxon>Alphaproteobacteria</taxon>
        <taxon>Sphingomonadales</taxon>
        <taxon>Sphingomonadaceae</taxon>
        <taxon>Novosphingobium</taxon>
    </lineage>
</organism>
<keyword evidence="3 12" id="KW-1134">Transmembrane beta strand</keyword>
<dbReference type="GO" id="GO:0015344">
    <property type="term" value="F:siderophore uptake transmembrane transporter activity"/>
    <property type="evidence" value="ECO:0007669"/>
    <property type="project" value="TreeGrafter"/>
</dbReference>
<reference evidence="17 18" key="1">
    <citation type="submission" date="2020-08" db="EMBL/GenBank/DDBJ databases">
        <title>Genomic Encyclopedia of Type Strains, Phase IV (KMG-IV): sequencing the most valuable type-strain genomes for metagenomic binning, comparative biology and taxonomic classification.</title>
        <authorList>
            <person name="Goeker M."/>
        </authorList>
    </citation>
    <scope>NUCLEOTIDE SEQUENCE [LARGE SCALE GENOMIC DNA]</scope>
    <source>
        <strain evidence="17 18">DSM 27057</strain>
    </source>
</reference>
<dbReference type="PANTHER" id="PTHR32552">
    <property type="entry name" value="FERRICHROME IRON RECEPTOR-RELATED"/>
    <property type="match status" value="1"/>
</dbReference>
<dbReference type="AlphaFoldDB" id="A0A7W6CHK1"/>
<dbReference type="InterPro" id="IPR012910">
    <property type="entry name" value="Plug_dom"/>
</dbReference>
<evidence type="ECO:0000256" key="10">
    <source>
        <dbReference type="ARBA" id="ARBA00023136"/>
    </source>
</evidence>
<evidence type="ECO:0000259" key="16">
    <source>
        <dbReference type="Pfam" id="PF07715"/>
    </source>
</evidence>
<evidence type="ECO:0000256" key="12">
    <source>
        <dbReference type="PROSITE-ProRule" id="PRU01360"/>
    </source>
</evidence>
<dbReference type="Proteomes" id="UP000548867">
    <property type="component" value="Unassembled WGS sequence"/>
</dbReference>
<protein>
    <submittedName>
        <fullName evidence="17">Outer membrane receptor protein involved in Fe transport</fullName>
    </submittedName>
</protein>
<accession>A0A7W6CHK1</accession>
<evidence type="ECO:0000256" key="11">
    <source>
        <dbReference type="ARBA" id="ARBA00023237"/>
    </source>
</evidence>
<dbReference type="Gene3D" id="2.170.130.10">
    <property type="entry name" value="TonB-dependent receptor, plug domain"/>
    <property type="match status" value="1"/>
</dbReference>
<feature type="domain" description="TonB-dependent receptor plug" evidence="16">
    <location>
        <begin position="55"/>
        <end position="168"/>
    </location>
</feature>
<keyword evidence="9 13" id="KW-0798">TonB box</keyword>
<keyword evidence="6 14" id="KW-0732">Signal</keyword>
<evidence type="ECO:0000256" key="1">
    <source>
        <dbReference type="ARBA" id="ARBA00004571"/>
    </source>
</evidence>
<comment type="similarity">
    <text evidence="12 13">Belongs to the TonB-dependent receptor family.</text>
</comment>
<dbReference type="InterPro" id="IPR037066">
    <property type="entry name" value="Plug_dom_sf"/>
</dbReference>
<dbReference type="PANTHER" id="PTHR32552:SF89">
    <property type="entry name" value="CATECHOLATE SIDEROPHORE RECEPTOR FIU"/>
    <property type="match status" value="1"/>
</dbReference>
<dbReference type="PROSITE" id="PS52016">
    <property type="entry name" value="TONB_DEPENDENT_REC_3"/>
    <property type="match status" value="1"/>
</dbReference>
<evidence type="ECO:0000256" key="8">
    <source>
        <dbReference type="ARBA" id="ARBA00023065"/>
    </source>
</evidence>
<keyword evidence="2 12" id="KW-0813">Transport</keyword>
<keyword evidence="8" id="KW-0406">Ion transport</keyword>
<evidence type="ECO:0000256" key="14">
    <source>
        <dbReference type="SAM" id="SignalP"/>
    </source>
</evidence>
<dbReference type="InterPro" id="IPR000531">
    <property type="entry name" value="Beta-barrel_TonB"/>
</dbReference>
<dbReference type="SUPFAM" id="SSF56935">
    <property type="entry name" value="Porins"/>
    <property type="match status" value="1"/>
</dbReference>
<evidence type="ECO:0000256" key="6">
    <source>
        <dbReference type="ARBA" id="ARBA00022729"/>
    </source>
</evidence>
<name>A0A7W6CHK1_9SPHN</name>
<dbReference type="GO" id="GO:0009279">
    <property type="term" value="C:cell outer membrane"/>
    <property type="evidence" value="ECO:0007669"/>
    <property type="project" value="UniProtKB-SubCell"/>
</dbReference>
<evidence type="ECO:0000256" key="4">
    <source>
        <dbReference type="ARBA" id="ARBA00022496"/>
    </source>
</evidence>
<evidence type="ECO:0000313" key="17">
    <source>
        <dbReference type="EMBL" id="MBB3956688.1"/>
    </source>
</evidence>
<evidence type="ECO:0000256" key="13">
    <source>
        <dbReference type="RuleBase" id="RU003357"/>
    </source>
</evidence>
<proteinExistence type="inferred from homology"/>
<keyword evidence="4" id="KW-0410">Iron transport</keyword>
<evidence type="ECO:0000256" key="7">
    <source>
        <dbReference type="ARBA" id="ARBA00023004"/>
    </source>
</evidence>
<feature type="chain" id="PRO_5030727736" evidence="14">
    <location>
        <begin position="26"/>
        <end position="843"/>
    </location>
</feature>
<evidence type="ECO:0000256" key="9">
    <source>
        <dbReference type="ARBA" id="ARBA00023077"/>
    </source>
</evidence>
<evidence type="ECO:0000256" key="3">
    <source>
        <dbReference type="ARBA" id="ARBA00022452"/>
    </source>
</evidence>
<keyword evidence="7" id="KW-0408">Iron</keyword>
<sequence length="843" mass="89442">MKSVFKSCVSFAALGFASLSAPAFAADQAPAAQAPAADDGLNAIVVTASTGDKTKLNSSISISSVSASTIADFHPASQGDLLRLLPGLQPNISGPGGNGNFAVRGLPVATGGATFVQLQEDGLPQVLYGDIQFGNNDYFTKFDALTESVDAVRGGTAATMASQAPGAVINYLSKTSKSEGGYVELEKGVNFDYTKVNFRDSGIINDTLYYNLGGFVDIGHGPRHASYNVSKSYQIRGNITKELGDGKGYLRLLFKVADTQEPNDTGGIACGNITGGSGWGGKVSNLGPCSNFDTRKQSIYSLNNASFAYVDVDGTRKTTPLNGITTNQKTLQLQFHYEFTPQIKLDNNARYSAISGGFSSGFFNAAPTSSVIGTAPNELTSATVAQVRYANGPNAGQLYTGALLNNNTDVYARIRDLGSFVNDLKLSGKFDLNGKIRANVYAGWFFMSQNVAMDWHTNKTFSEVSGNNPAMLDLYDSAGNLLTANGIAGYGNNWGSCCARNYDYTFTDNAPYLSLNLDGGAWQVDGSVRQDFNHGQGTGSISTGNAYTANVYQYNPVKSAYVTTAIPYYLPDAAAEVINYSKQMTSWSFGGLYKPMQNMSVFVRASRGSRFNADRMTFNGYFNKDGSLNSTSGAAAVGDYVNQYEVGVKNGGNLLGGRYTAELTVYRSNFNITTYELSATKCGGSATGCIIANKYRTMGAEFYGTYRRGPFNFIANLTYNKAEKMPAGTAAYVRSDGIPDLSYTFAANYSITDNASIGANVTGVTSTVDNNGLEYPGAAVVGANVKYSPIKNLQLGVNVQNLFNTLTAMGPGNGIASTSGNTSIINITSMVGRTVMGSARFSF</sequence>
<dbReference type="Gene3D" id="2.40.170.20">
    <property type="entry name" value="TonB-dependent receptor, beta-barrel domain"/>
    <property type="match status" value="1"/>
</dbReference>
<dbReference type="Pfam" id="PF00593">
    <property type="entry name" value="TonB_dep_Rec_b-barrel"/>
    <property type="match status" value="1"/>
</dbReference>
<dbReference type="RefSeq" id="WP_183627547.1">
    <property type="nucleotide sequence ID" value="NZ_JACIDX010000015.1"/>
</dbReference>
<dbReference type="Pfam" id="PF07715">
    <property type="entry name" value="Plug"/>
    <property type="match status" value="1"/>
</dbReference>
<keyword evidence="5 12" id="KW-0812">Transmembrane</keyword>
<dbReference type="InterPro" id="IPR036942">
    <property type="entry name" value="Beta-barrel_TonB_sf"/>
</dbReference>
<evidence type="ECO:0000313" key="18">
    <source>
        <dbReference type="Proteomes" id="UP000548867"/>
    </source>
</evidence>